<dbReference type="InterPro" id="IPR021878">
    <property type="entry name" value="TgpA_N"/>
</dbReference>
<feature type="transmembrane region" description="Helical" evidence="2">
    <location>
        <begin position="191"/>
        <end position="210"/>
    </location>
</feature>
<proteinExistence type="predicted"/>
<feature type="region of interest" description="Disordered" evidence="1">
    <location>
        <begin position="681"/>
        <end position="728"/>
    </location>
</feature>
<feature type="transmembrane region" description="Helical" evidence="2">
    <location>
        <begin position="52"/>
        <end position="71"/>
    </location>
</feature>
<feature type="transmembrane region" description="Helical" evidence="2">
    <location>
        <begin position="142"/>
        <end position="161"/>
    </location>
</feature>
<feature type="region of interest" description="Disordered" evidence="1">
    <location>
        <begin position="540"/>
        <end position="601"/>
    </location>
</feature>
<evidence type="ECO:0000313" key="4">
    <source>
        <dbReference type="EMBL" id="TSI13632.1"/>
    </source>
</evidence>
<feature type="transmembrane region" description="Helical" evidence="2">
    <location>
        <begin position="83"/>
        <end position="109"/>
    </location>
</feature>
<evidence type="ECO:0000313" key="5">
    <source>
        <dbReference type="Proteomes" id="UP000316406"/>
    </source>
</evidence>
<dbReference type="PANTHER" id="PTHR42736:SF1">
    <property type="entry name" value="PROTEIN-GLUTAMINE GAMMA-GLUTAMYLTRANSFERASE"/>
    <property type="match status" value="1"/>
</dbReference>
<dbReference type="Pfam" id="PF01841">
    <property type="entry name" value="Transglut_core"/>
    <property type="match status" value="1"/>
</dbReference>
<dbReference type="RefSeq" id="WP_143923793.1">
    <property type="nucleotide sequence ID" value="NZ_VLTK01000011.1"/>
</dbReference>
<dbReference type="Gene3D" id="3.10.620.30">
    <property type="match status" value="1"/>
</dbReference>
<keyword evidence="2" id="KW-0472">Membrane</keyword>
<dbReference type="Proteomes" id="UP000316406">
    <property type="component" value="Unassembled WGS sequence"/>
</dbReference>
<keyword evidence="5" id="KW-1185">Reference proteome</keyword>
<dbReference type="EMBL" id="VLTK01000011">
    <property type="protein sequence ID" value="TSI13632.1"/>
    <property type="molecule type" value="Genomic_DNA"/>
</dbReference>
<sequence>MDRIRFEAGEAMNPETSESADRHSPAWLEACAVFVAMVLAAIGLSAVFSDFAWLPSVLISILLIVLVGAIFRSVPVLRATGAAVIAQCVVGLIAVLVLCAPSTLILGVVPTGSSFTTVIDLLSSGVSDLYATTPPAPSTPGFTTMLTIAFTLITILIDGLVSDLRAPKVSGVLLLVLWMIPVFFAPTQVRWWHVVAILAAFLILILSPYFPAAKWRGGLTATVAGAVAVAIGIGAPVLLPEVPTLPDRAASDKGDLTVTNPFLDLRADLGDRDDSTLFNYTTSESEGQPIRLTSINSFDGQSWAPTPFPLDPFAIANEGLPWPQGLPREKNYNEERIDVTVSDEYDQQYLPTPYAPQQPTGLDRRWIYDETSLTIVGNGEKSGGQDYSMEYLSINPDVNDLQSAAPVNSSDFETELEVPDSLPGSVKETAEKITADADNQWEAAVLLQAYFRSGDFEYSLDAPEKASGDAISDFLVDKKGYCVQFSSAMTIMARTMGIPARIGVGYGEGTKSGQGFEVSMQDSHAWPELYFEGAGWVRFEPTPGGPAGEPPKWTVASGSTGGDSEEDSEETSSPSEEPTKGSEESEAAESESSSPETTAAGEPAGANLGTYLWAGLIVLAIVLLAAIPALWRLILRRRRTRDPDKLEKVWTEIRALSTDYGQSLDPSRTLRYNELVLASRAGGGTAESEDPTAEPGSSSSDARGDSSDGFTALRSPAPPSGSRSAGDDTALSAFVDALETQRYGASEKSISSTEVSALIDEVRTDLAENASPGKKITARIWPASIFNPPR</sequence>
<keyword evidence="2" id="KW-1133">Transmembrane helix</keyword>
<dbReference type="OrthoDB" id="9804023at2"/>
<name>A0A556C854_BREAU</name>
<evidence type="ECO:0000256" key="2">
    <source>
        <dbReference type="SAM" id="Phobius"/>
    </source>
</evidence>
<dbReference type="SUPFAM" id="SSF54001">
    <property type="entry name" value="Cysteine proteinases"/>
    <property type="match status" value="1"/>
</dbReference>
<feature type="transmembrane region" description="Helical" evidence="2">
    <location>
        <begin position="611"/>
        <end position="631"/>
    </location>
</feature>
<feature type="compositionally biased region" description="Low complexity" evidence="1">
    <location>
        <begin position="590"/>
        <end position="600"/>
    </location>
</feature>
<dbReference type="Pfam" id="PF11992">
    <property type="entry name" value="TgpA_N"/>
    <property type="match status" value="1"/>
</dbReference>
<organism evidence="4 5">
    <name type="scientific">Brevibacterium aurantiacum</name>
    <dbReference type="NCBI Taxonomy" id="273384"/>
    <lineage>
        <taxon>Bacteria</taxon>
        <taxon>Bacillati</taxon>
        <taxon>Actinomycetota</taxon>
        <taxon>Actinomycetes</taxon>
        <taxon>Micrococcales</taxon>
        <taxon>Brevibacteriaceae</taxon>
        <taxon>Brevibacterium</taxon>
    </lineage>
</organism>
<gene>
    <name evidence="4" type="ORF">FO013_17215</name>
</gene>
<dbReference type="SMART" id="SM00460">
    <property type="entry name" value="TGc"/>
    <property type="match status" value="1"/>
</dbReference>
<accession>A0A556C854</accession>
<feature type="region of interest" description="Disordered" evidence="1">
    <location>
        <begin position="1"/>
        <end position="20"/>
    </location>
</feature>
<evidence type="ECO:0000256" key="1">
    <source>
        <dbReference type="SAM" id="MobiDB-lite"/>
    </source>
</evidence>
<dbReference type="InterPro" id="IPR052901">
    <property type="entry name" value="Bact_TGase-like"/>
</dbReference>
<reference evidence="4 5" key="1">
    <citation type="submission" date="2019-07" db="EMBL/GenBank/DDBJ databases">
        <title>Draft genome sequence of Brevibacterium aurantiacum XU54 isolated from Xinjiang China.</title>
        <authorList>
            <person name="Xu X."/>
        </authorList>
    </citation>
    <scope>NUCLEOTIDE SEQUENCE [LARGE SCALE GENOMIC DNA]</scope>
    <source>
        <strain evidence="4 5">XU54</strain>
    </source>
</reference>
<feature type="transmembrane region" description="Helical" evidence="2">
    <location>
        <begin position="168"/>
        <end position="185"/>
    </location>
</feature>
<dbReference type="InterPro" id="IPR002931">
    <property type="entry name" value="Transglutaminase-like"/>
</dbReference>
<dbReference type="PANTHER" id="PTHR42736">
    <property type="entry name" value="PROTEIN-GLUTAMINE GAMMA-GLUTAMYLTRANSFERASE"/>
    <property type="match status" value="1"/>
</dbReference>
<feature type="transmembrane region" description="Helical" evidence="2">
    <location>
        <begin position="217"/>
        <end position="239"/>
    </location>
</feature>
<feature type="transmembrane region" description="Helical" evidence="2">
    <location>
        <begin position="26"/>
        <end position="46"/>
    </location>
</feature>
<protein>
    <submittedName>
        <fullName evidence="4">Transglutaminase domain-containing protein</fullName>
    </submittedName>
</protein>
<feature type="domain" description="Transglutaminase-like" evidence="3">
    <location>
        <begin position="474"/>
        <end position="543"/>
    </location>
</feature>
<dbReference type="AlphaFoldDB" id="A0A556C854"/>
<comment type="caution">
    <text evidence="4">The sequence shown here is derived from an EMBL/GenBank/DDBJ whole genome shotgun (WGS) entry which is preliminary data.</text>
</comment>
<keyword evidence="2" id="KW-0812">Transmembrane</keyword>
<evidence type="ECO:0000259" key="3">
    <source>
        <dbReference type="SMART" id="SM00460"/>
    </source>
</evidence>
<dbReference type="InterPro" id="IPR038765">
    <property type="entry name" value="Papain-like_cys_pep_sf"/>
</dbReference>